<dbReference type="PROSITE" id="PS50043">
    <property type="entry name" value="HTH_LUXR_2"/>
    <property type="match status" value="1"/>
</dbReference>
<keyword evidence="8" id="KW-1185">Reference proteome</keyword>
<dbReference type="InterPro" id="IPR036388">
    <property type="entry name" value="WH-like_DNA-bd_sf"/>
</dbReference>
<dbReference type="KEGG" id="gvi:glr3075"/>
<evidence type="ECO:0000256" key="1">
    <source>
        <dbReference type="ARBA" id="ARBA00023015"/>
    </source>
</evidence>
<dbReference type="eggNOG" id="COG2197">
    <property type="taxonomic scope" value="Bacteria"/>
</dbReference>
<dbReference type="CDD" id="cd06170">
    <property type="entry name" value="LuxR_C_like"/>
    <property type="match status" value="1"/>
</dbReference>
<dbReference type="GO" id="GO:0003700">
    <property type="term" value="F:DNA-binding transcription factor activity"/>
    <property type="evidence" value="ECO:0000318"/>
    <property type="project" value="GO_Central"/>
</dbReference>
<dbReference type="OrthoDB" id="3827286at2"/>
<dbReference type="InterPro" id="IPR011006">
    <property type="entry name" value="CheY-like_superfamily"/>
</dbReference>
<keyword evidence="3" id="KW-0804">Transcription</keyword>
<dbReference type="PANTHER" id="PTHR44688:SF25">
    <property type="entry name" value="HTH LUXR-TYPE DOMAIN-CONTAINING PROTEIN"/>
    <property type="match status" value="1"/>
</dbReference>
<dbReference type="Pfam" id="PF00196">
    <property type="entry name" value="GerE"/>
    <property type="match status" value="1"/>
</dbReference>
<evidence type="ECO:0000313" key="8">
    <source>
        <dbReference type="Proteomes" id="UP000000557"/>
    </source>
</evidence>
<dbReference type="STRING" id="251221.gene:10760580"/>
<evidence type="ECO:0000256" key="3">
    <source>
        <dbReference type="ARBA" id="ARBA00023163"/>
    </source>
</evidence>
<dbReference type="SUPFAM" id="SSF46894">
    <property type="entry name" value="C-terminal effector domain of the bipartite response regulators"/>
    <property type="match status" value="1"/>
</dbReference>
<evidence type="ECO:0000259" key="6">
    <source>
        <dbReference type="PROSITE" id="PS50110"/>
    </source>
</evidence>
<evidence type="ECO:0000256" key="2">
    <source>
        <dbReference type="ARBA" id="ARBA00023125"/>
    </source>
</evidence>
<dbReference type="InterPro" id="IPR001789">
    <property type="entry name" value="Sig_transdc_resp-reg_receiver"/>
</dbReference>
<dbReference type="Gene3D" id="1.10.10.10">
    <property type="entry name" value="Winged helix-like DNA-binding domain superfamily/Winged helix DNA-binding domain"/>
    <property type="match status" value="1"/>
</dbReference>
<feature type="domain" description="Response regulatory" evidence="6">
    <location>
        <begin position="12"/>
        <end position="128"/>
    </location>
</feature>
<sequence length="232" mass="25645">MSRSATEHDSARVAVISDHPLTAYALKKLIEECTPLDLVLHVTTGSVSREIFTQTPIDFVVFEVRSVGPFEHQIVQNLRAWSPQLRLLVVLLSANLEEAARFIESGADSLWTEQSSVSVLLRAMRKTTLGQRWVDPACEVTSTLLESNRSPQVAAAPVVPGHRAGVTQAVALSRREREILQLIQQGLSNQQIADHLYLSVNTVKNHMSRIFTKLSATNRTQAVLKAMGTGRE</sequence>
<dbReference type="PhylomeDB" id="Q7NCA4"/>
<dbReference type="InterPro" id="IPR000792">
    <property type="entry name" value="Tscrpt_reg_LuxR_C"/>
</dbReference>
<comment type="caution">
    <text evidence="4">Lacks conserved residue(s) required for the propagation of feature annotation.</text>
</comment>
<dbReference type="InterPro" id="IPR016032">
    <property type="entry name" value="Sig_transdc_resp-reg_C-effctor"/>
</dbReference>
<keyword evidence="2" id="KW-0238">DNA-binding</keyword>
<dbReference type="EnsemblBacteria" id="BAC91016">
    <property type="protein sequence ID" value="BAC91016"/>
    <property type="gene ID" value="BAC91016"/>
</dbReference>
<dbReference type="SUPFAM" id="SSF52172">
    <property type="entry name" value="CheY-like"/>
    <property type="match status" value="1"/>
</dbReference>
<dbReference type="PANTHER" id="PTHR44688">
    <property type="entry name" value="DNA-BINDING TRANSCRIPTIONAL ACTIVATOR DEVR_DOSR"/>
    <property type="match status" value="1"/>
</dbReference>
<dbReference type="PROSITE" id="PS00622">
    <property type="entry name" value="HTH_LUXR_1"/>
    <property type="match status" value="1"/>
</dbReference>
<reference evidence="7 8" key="2">
    <citation type="journal article" date="2003" name="DNA Res.">
        <title>Complete genome structure of Gloeobacter violaceus PCC 7421, a cyanobacterium that lacks thylakoids (supplement).</title>
        <authorList>
            <person name="Nakamura Y."/>
            <person name="Kaneko T."/>
            <person name="Sato S."/>
            <person name="Mimuro M."/>
            <person name="Miyashita H."/>
            <person name="Tsuchiya T."/>
            <person name="Sasamoto S."/>
            <person name="Watanabe A."/>
            <person name="Kawashima K."/>
            <person name="Kishida Y."/>
            <person name="Kiyokawa C."/>
            <person name="Kohara M."/>
            <person name="Matsumoto M."/>
            <person name="Matsuno A."/>
            <person name="Nakazaki N."/>
            <person name="Shimpo S."/>
            <person name="Takeuchi C."/>
            <person name="Yamada M."/>
            <person name="Tabata S."/>
        </authorList>
    </citation>
    <scope>NUCLEOTIDE SEQUENCE [LARGE SCALE GENOMIC DNA]</scope>
    <source>
        <strain evidence="8">ATCC 29082 / PCC 7421</strain>
    </source>
</reference>
<protein>
    <submittedName>
        <fullName evidence="7">LuxR family transcriptional regulatory protein</fullName>
    </submittedName>
</protein>
<dbReference type="HOGENOM" id="CLU_000445_90_8_3"/>
<dbReference type="GO" id="GO:0000160">
    <property type="term" value="P:phosphorelay signal transduction system"/>
    <property type="evidence" value="ECO:0007669"/>
    <property type="project" value="InterPro"/>
</dbReference>
<dbReference type="EMBL" id="BA000045">
    <property type="protein sequence ID" value="BAC91016.1"/>
    <property type="molecule type" value="Genomic_DNA"/>
</dbReference>
<dbReference type="PROSITE" id="PS50110">
    <property type="entry name" value="RESPONSE_REGULATORY"/>
    <property type="match status" value="1"/>
</dbReference>
<name>Q7NCA4_GLOVI</name>
<reference evidence="7 8" key="1">
    <citation type="journal article" date="2003" name="DNA Res.">
        <title>Complete genome structure of Gloeobacter violaceus PCC 7421, a cyanobacterium that lacks thylakoids.</title>
        <authorList>
            <person name="Nakamura Y."/>
            <person name="Kaneko T."/>
            <person name="Sato S."/>
            <person name="Mimuro M."/>
            <person name="Miyashita H."/>
            <person name="Tsuchiya T."/>
            <person name="Sasamoto S."/>
            <person name="Watanabe A."/>
            <person name="Kawashima K."/>
            <person name="Kishida Y."/>
            <person name="Kiyokawa C."/>
            <person name="Kohara M."/>
            <person name="Matsumoto M."/>
            <person name="Matsuno A."/>
            <person name="Nakazaki N."/>
            <person name="Shimpo S."/>
            <person name="Takeuchi C."/>
            <person name="Yamada M."/>
            <person name="Tabata S."/>
        </authorList>
    </citation>
    <scope>NUCLEOTIDE SEQUENCE [LARGE SCALE GENOMIC DNA]</scope>
    <source>
        <strain evidence="8">ATCC 29082 / PCC 7421</strain>
    </source>
</reference>
<gene>
    <name evidence="7" type="ordered locus">glr3075</name>
</gene>
<dbReference type="Proteomes" id="UP000000557">
    <property type="component" value="Chromosome"/>
</dbReference>
<dbReference type="PRINTS" id="PR00038">
    <property type="entry name" value="HTHLUXR"/>
</dbReference>
<dbReference type="GO" id="GO:0003677">
    <property type="term" value="F:DNA binding"/>
    <property type="evidence" value="ECO:0007669"/>
    <property type="project" value="UniProtKB-KW"/>
</dbReference>
<dbReference type="GO" id="GO:0006355">
    <property type="term" value="P:regulation of DNA-templated transcription"/>
    <property type="evidence" value="ECO:0000318"/>
    <property type="project" value="GO_Central"/>
</dbReference>
<evidence type="ECO:0000256" key="4">
    <source>
        <dbReference type="PROSITE-ProRule" id="PRU00169"/>
    </source>
</evidence>
<dbReference type="SMART" id="SM00421">
    <property type="entry name" value="HTH_LUXR"/>
    <property type="match status" value="1"/>
</dbReference>
<dbReference type="Gene3D" id="3.40.50.2300">
    <property type="match status" value="1"/>
</dbReference>
<proteinExistence type="predicted"/>
<dbReference type="InParanoid" id="Q7NCA4"/>
<accession>Q7NCA4</accession>
<organism evidence="7 8">
    <name type="scientific">Gloeobacter violaceus (strain ATCC 29082 / PCC 7421)</name>
    <dbReference type="NCBI Taxonomy" id="251221"/>
    <lineage>
        <taxon>Bacteria</taxon>
        <taxon>Bacillati</taxon>
        <taxon>Cyanobacteriota</taxon>
        <taxon>Cyanophyceae</taxon>
        <taxon>Gloeobacterales</taxon>
        <taxon>Gloeobacteraceae</taxon>
        <taxon>Gloeobacter</taxon>
    </lineage>
</organism>
<evidence type="ECO:0000313" key="7">
    <source>
        <dbReference type="EMBL" id="BAC91016.1"/>
    </source>
</evidence>
<dbReference type="AlphaFoldDB" id="Q7NCA4"/>
<feature type="domain" description="HTH luxR-type" evidence="5">
    <location>
        <begin position="165"/>
        <end position="230"/>
    </location>
</feature>
<evidence type="ECO:0000259" key="5">
    <source>
        <dbReference type="PROSITE" id="PS50043"/>
    </source>
</evidence>
<keyword evidence="1" id="KW-0805">Transcription regulation</keyword>